<reference evidence="2 3" key="1">
    <citation type="submission" date="2010-09" db="EMBL/GenBank/DDBJ databases">
        <authorList>
            <person name="Harkins D.M."/>
            <person name="Madupu R."/>
            <person name="Durkin A.S."/>
            <person name="Torralba M."/>
            <person name="Methe B."/>
            <person name="Sutton G.G."/>
            <person name="Nelson K.E."/>
        </authorList>
    </citation>
    <scope>NUCLEOTIDE SEQUENCE [LARGE SCALE GENOMIC DNA]</scope>
    <source>
        <strain evidence="2 3">CRIS 21A-A</strain>
    </source>
</reference>
<proteinExistence type="predicted"/>
<comment type="caution">
    <text evidence="2">The sequence shown here is derived from an EMBL/GenBank/DDBJ whole genome shotgun (WGS) entry which is preliminary data.</text>
</comment>
<protein>
    <submittedName>
        <fullName evidence="2">Uncharacterized protein</fullName>
    </submittedName>
</protein>
<organism evidence="2 3">
    <name type="scientific">Prevotella amnii CRIS 21A-A</name>
    <dbReference type="NCBI Taxonomy" id="679191"/>
    <lineage>
        <taxon>Bacteria</taxon>
        <taxon>Pseudomonadati</taxon>
        <taxon>Bacteroidota</taxon>
        <taxon>Bacteroidia</taxon>
        <taxon>Bacteroidales</taxon>
        <taxon>Prevotellaceae</taxon>
        <taxon>Prevotella</taxon>
    </lineage>
</organism>
<evidence type="ECO:0000256" key="1">
    <source>
        <dbReference type="SAM" id="Phobius"/>
    </source>
</evidence>
<keyword evidence="1" id="KW-1133">Transmembrane helix</keyword>
<feature type="transmembrane region" description="Helical" evidence="1">
    <location>
        <begin position="93"/>
        <end position="111"/>
    </location>
</feature>
<feature type="transmembrane region" description="Helical" evidence="1">
    <location>
        <begin position="33"/>
        <end position="49"/>
    </location>
</feature>
<evidence type="ECO:0000313" key="2">
    <source>
        <dbReference type="EMBL" id="EFN90584.1"/>
    </source>
</evidence>
<keyword evidence="1" id="KW-0472">Membrane</keyword>
<dbReference type="RefSeq" id="WP_008450307.1">
    <property type="nucleotide sequence ID" value="NZ_ADFQ01000086.1"/>
</dbReference>
<feature type="transmembrane region" description="Helical" evidence="1">
    <location>
        <begin position="69"/>
        <end position="87"/>
    </location>
</feature>
<accession>E1GXK2</accession>
<evidence type="ECO:0000313" key="3">
    <source>
        <dbReference type="Proteomes" id="UP000016016"/>
    </source>
</evidence>
<dbReference type="Proteomes" id="UP000016016">
    <property type="component" value="Unassembled WGS sequence"/>
</dbReference>
<gene>
    <name evidence="2" type="ORF">HMPREF9018_1317</name>
</gene>
<dbReference type="AlphaFoldDB" id="E1GXK2"/>
<name>E1GXK2_9BACT</name>
<dbReference type="EMBL" id="ADFQ01000086">
    <property type="protein sequence ID" value="EFN90584.1"/>
    <property type="molecule type" value="Genomic_DNA"/>
</dbReference>
<sequence length="133" mass="15132">MKFVFFLIFYVILGTTGITIPVLISQQFAPNEISIGFITIVMSTIGYNGSERIMQLYDSNSRSQKTEMFINLIALVIALLCTIYVCICILKPTTIWVSIVVYVFSCLFWWFQNWNNKNLEKTSASDALGGDNF</sequence>
<keyword evidence="1" id="KW-0812">Transmembrane</keyword>